<dbReference type="EMBL" id="ABJB010622919">
    <property type="status" value="NOT_ANNOTATED_CDS"/>
    <property type="molecule type" value="Genomic_DNA"/>
</dbReference>
<protein>
    <submittedName>
        <fullName evidence="1 2">Uncharacterized protein</fullName>
    </submittedName>
</protein>
<dbReference type="EnsemblMetazoa" id="ISCW003122-RA">
    <property type="protein sequence ID" value="ISCW003122-PA"/>
    <property type="gene ID" value="ISCW003122"/>
</dbReference>
<dbReference type="EMBL" id="DS675666">
    <property type="protein sequence ID" value="EEC03923.1"/>
    <property type="molecule type" value="Genomic_DNA"/>
</dbReference>
<gene>
    <name evidence="1" type="ORF">IscW_ISCW003122</name>
</gene>
<dbReference type="EMBL" id="ABJB010691873">
    <property type="status" value="NOT_ANNOTATED_CDS"/>
    <property type="molecule type" value="Genomic_DNA"/>
</dbReference>
<organism>
    <name type="scientific">Ixodes scapularis</name>
    <name type="common">Black-legged tick</name>
    <name type="synonym">Deer tick</name>
    <dbReference type="NCBI Taxonomy" id="6945"/>
    <lineage>
        <taxon>Eukaryota</taxon>
        <taxon>Metazoa</taxon>
        <taxon>Ecdysozoa</taxon>
        <taxon>Arthropoda</taxon>
        <taxon>Chelicerata</taxon>
        <taxon>Arachnida</taxon>
        <taxon>Acari</taxon>
        <taxon>Parasitiformes</taxon>
        <taxon>Ixodida</taxon>
        <taxon>Ixodoidea</taxon>
        <taxon>Ixodidae</taxon>
        <taxon>Ixodinae</taxon>
        <taxon>Ixodes</taxon>
    </lineage>
</organism>
<dbReference type="AlphaFoldDB" id="B7PBF1"/>
<evidence type="ECO:0000313" key="1">
    <source>
        <dbReference type="EMBL" id="EEC03923.1"/>
    </source>
</evidence>
<keyword evidence="3" id="KW-1185">Reference proteome</keyword>
<dbReference type="InParanoid" id="B7PBF1"/>
<name>B7PBF1_IXOSC</name>
<dbReference type="EMBL" id="ABJB010551868">
    <property type="status" value="NOT_ANNOTATED_CDS"/>
    <property type="molecule type" value="Genomic_DNA"/>
</dbReference>
<dbReference type="Proteomes" id="UP000001555">
    <property type="component" value="Unassembled WGS sequence"/>
</dbReference>
<dbReference type="PaxDb" id="6945-B7PBF1"/>
<evidence type="ECO:0000313" key="2">
    <source>
        <dbReference type="EnsemblMetazoa" id="ISCW003122-PA"/>
    </source>
</evidence>
<accession>B7PBF1</accession>
<dbReference type="VEuPathDB" id="VectorBase:ISCW003122"/>
<sequence length="55" mass="6438">MLKESIAVLREGDTLPRRTHSSENDTDTLIWRQATLICPRRRPRLAFFMLEVVPT</sequence>
<reference evidence="1 3" key="1">
    <citation type="submission" date="2008-03" db="EMBL/GenBank/DDBJ databases">
        <title>Annotation of Ixodes scapularis.</title>
        <authorList>
            <consortium name="Ixodes scapularis Genome Project Consortium"/>
            <person name="Caler E."/>
            <person name="Hannick L.I."/>
            <person name="Bidwell S."/>
            <person name="Joardar V."/>
            <person name="Thiagarajan M."/>
            <person name="Amedeo P."/>
            <person name="Galinsky K.J."/>
            <person name="Schobel S."/>
            <person name="Inman J."/>
            <person name="Hostetler J."/>
            <person name="Miller J."/>
            <person name="Hammond M."/>
            <person name="Megy K."/>
            <person name="Lawson D."/>
            <person name="Kodira C."/>
            <person name="Sutton G."/>
            <person name="Meyer J."/>
            <person name="Hill C.A."/>
            <person name="Birren B."/>
            <person name="Nene V."/>
            <person name="Collins F."/>
            <person name="Alarcon-Chaidez F."/>
            <person name="Wikel S."/>
            <person name="Strausberg R."/>
        </authorList>
    </citation>
    <scope>NUCLEOTIDE SEQUENCE [LARGE SCALE GENOMIC DNA]</scope>
    <source>
        <strain evidence="3">Wikel</strain>
        <strain evidence="1">Wikel colony</strain>
    </source>
</reference>
<dbReference type="HOGENOM" id="CLU_3034668_0_0_1"/>
<proteinExistence type="predicted"/>
<evidence type="ECO:0000313" key="3">
    <source>
        <dbReference type="Proteomes" id="UP000001555"/>
    </source>
</evidence>
<reference evidence="2" key="2">
    <citation type="submission" date="2020-05" db="UniProtKB">
        <authorList>
            <consortium name="EnsemblMetazoa"/>
        </authorList>
    </citation>
    <scope>IDENTIFICATION</scope>
    <source>
        <strain evidence="2">wikel</strain>
    </source>
</reference>